<keyword evidence="1" id="KW-1133">Transmembrane helix</keyword>
<evidence type="ECO:0000256" key="1">
    <source>
        <dbReference type="SAM" id="Phobius"/>
    </source>
</evidence>
<feature type="transmembrane region" description="Helical" evidence="1">
    <location>
        <begin position="21"/>
        <end position="50"/>
    </location>
</feature>
<reference evidence="2" key="1">
    <citation type="submission" date="2020-10" db="EMBL/GenBank/DDBJ databases">
        <authorList>
            <person name="Castelo-Branco R."/>
            <person name="Eusebio N."/>
            <person name="Adriana R."/>
            <person name="Vieira A."/>
            <person name="Brugerolle De Fraissinette N."/>
            <person name="Rezende De Castro R."/>
            <person name="Schneider M.P."/>
            <person name="Vasconcelos V."/>
            <person name="Leao P.N."/>
        </authorList>
    </citation>
    <scope>NUCLEOTIDE SEQUENCE</scope>
    <source>
        <strain evidence="2">LEGE 11480</strain>
    </source>
</reference>
<keyword evidence="3" id="KW-1185">Reference proteome</keyword>
<keyword evidence="1" id="KW-0472">Membrane</keyword>
<accession>A0A928VPW1</accession>
<evidence type="ECO:0008006" key="4">
    <source>
        <dbReference type="Google" id="ProtNLM"/>
    </source>
</evidence>
<feature type="transmembrane region" description="Helical" evidence="1">
    <location>
        <begin position="62"/>
        <end position="87"/>
    </location>
</feature>
<organism evidence="2 3">
    <name type="scientific">Romeriopsis navalis LEGE 11480</name>
    <dbReference type="NCBI Taxonomy" id="2777977"/>
    <lineage>
        <taxon>Bacteria</taxon>
        <taxon>Bacillati</taxon>
        <taxon>Cyanobacteriota</taxon>
        <taxon>Cyanophyceae</taxon>
        <taxon>Leptolyngbyales</taxon>
        <taxon>Leptolyngbyaceae</taxon>
        <taxon>Romeriopsis</taxon>
        <taxon>Romeriopsis navalis</taxon>
    </lineage>
</organism>
<dbReference type="EMBL" id="JADEXQ010000069">
    <property type="protein sequence ID" value="MBE9031572.1"/>
    <property type="molecule type" value="Genomic_DNA"/>
</dbReference>
<dbReference type="Proteomes" id="UP000625316">
    <property type="component" value="Unassembled WGS sequence"/>
</dbReference>
<dbReference type="RefSeq" id="WP_264326400.1">
    <property type="nucleotide sequence ID" value="NZ_JADEXQ010000069.1"/>
</dbReference>
<comment type="caution">
    <text evidence="2">The sequence shown here is derived from an EMBL/GenBank/DDBJ whole genome shotgun (WGS) entry which is preliminary data.</text>
</comment>
<gene>
    <name evidence="2" type="ORF">IQ266_17710</name>
</gene>
<evidence type="ECO:0000313" key="3">
    <source>
        <dbReference type="Proteomes" id="UP000625316"/>
    </source>
</evidence>
<keyword evidence="1" id="KW-0812">Transmembrane</keyword>
<protein>
    <recommendedName>
        <fullName evidence="4">Oleosin</fullName>
    </recommendedName>
</protein>
<evidence type="ECO:0000313" key="2">
    <source>
        <dbReference type="EMBL" id="MBE9031572.1"/>
    </source>
</evidence>
<proteinExistence type="predicted"/>
<sequence>MALARSQYAGSLSFLSAVKSILIWSFVLAVCMIVVGFPILVLVVSLAALMAFTLQAIMPLTAILYTVAAFIGVHLLGIFAVSTFLTLRGVRPQDVDWMTWLRDQENPVDTAVYAACPLTCDIKSSVA</sequence>
<dbReference type="AlphaFoldDB" id="A0A928VPW1"/>
<name>A0A928VPW1_9CYAN</name>